<reference evidence="1" key="2">
    <citation type="submission" date="2025-09" db="UniProtKB">
        <authorList>
            <consortium name="Ensembl"/>
        </authorList>
    </citation>
    <scope>IDENTIFICATION</scope>
</reference>
<accession>A0A8C8ZCW4</accession>
<reference evidence="1" key="1">
    <citation type="submission" date="2025-08" db="UniProtKB">
        <authorList>
            <consortium name="Ensembl"/>
        </authorList>
    </citation>
    <scope>IDENTIFICATION</scope>
</reference>
<dbReference type="Proteomes" id="UP000694414">
    <property type="component" value="Unplaced"/>
</dbReference>
<sequence>GPASAGRKAEMNFREMNKELRSQLAEGKQRLRDLKEKLHIPESIAYSLANQLQKYSKFYRFTTLKGMNNCMSSL</sequence>
<keyword evidence="2" id="KW-1185">Reference proteome</keyword>
<evidence type="ECO:0000313" key="1">
    <source>
        <dbReference type="Ensembl" id="ENSPSMP00000015503.1"/>
    </source>
</evidence>
<dbReference type="Ensembl" id="ENSPSMT00000017990.1">
    <property type="protein sequence ID" value="ENSPSMP00000015503.1"/>
    <property type="gene ID" value="ENSPSMG00000011035.1"/>
</dbReference>
<dbReference type="AlphaFoldDB" id="A0A8C8ZCW4"/>
<name>A0A8C8ZCW4_PROSS</name>
<dbReference type="GeneTree" id="ENSGT00960000189571"/>
<protein>
    <submittedName>
        <fullName evidence="1">Uncharacterized protein</fullName>
    </submittedName>
</protein>
<evidence type="ECO:0000313" key="2">
    <source>
        <dbReference type="Proteomes" id="UP000694414"/>
    </source>
</evidence>
<organism evidence="1 2">
    <name type="scientific">Prolemur simus</name>
    <name type="common">Greater bamboo lemur</name>
    <name type="synonym">Hapalemur simus</name>
    <dbReference type="NCBI Taxonomy" id="1328070"/>
    <lineage>
        <taxon>Eukaryota</taxon>
        <taxon>Metazoa</taxon>
        <taxon>Chordata</taxon>
        <taxon>Craniata</taxon>
        <taxon>Vertebrata</taxon>
        <taxon>Euteleostomi</taxon>
        <taxon>Mammalia</taxon>
        <taxon>Eutheria</taxon>
        <taxon>Euarchontoglires</taxon>
        <taxon>Primates</taxon>
        <taxon>Strepsirrhini</taxon>
        <taxon>Lemuriformes</taxon>
        <taxon>Lemuridae</taxon>
        <taxon>Prolemur</taxon>
    </lineage>
</organism>
<proteinExistence type="predicted"/>